<feature type="region of interest" description="Disordered" evidence="1">
    <location>
        <begin position="55"/>
        <end position="85"/>
    </location>
</feature>
<sequence>MAGDVMVQEPLREALYPNPGVPPRARRPGAVASLGGQHPVGVRIATLKERVENAARVGRQPLPGGNDEPTVGCRAGSHINRSEQL</sequence>
<evidence type="ECO:0000313" key="2">
    <source>
        <dbReference type="EMBL" id="BBY83158.1"/>
    </source>
</evidence>
<feature type="region of interest" description="Disordered" evidence="1">
    <location>
        <begin position="1"/>
        <end position="38"/>
    </location>
</feature>
<proteinExistence type="predicted"/>
<reference evidence="2 3" key="1">
    <citation type="journal article" date="2019" name="Emerg. Microbes Infect.">
        <title>Comprehensive subspecies identification of 175 nontuberculous mycobacteria species based on 7547 genomic profiles.</title>
        <authorList>
            <person name="Matsumoto Y."/>
            <person name="Kinjo T."/>
            <person name="Motooka D."/>
            <person name="Nabeya D."/>
            <person name="Jung N."/>
            <person name="Uechi K."/>
            <person name="Horii T."/>
            <person name="Iida T."/>
            <person name="Fujita J."/>
            <person name="Nakamura S."/>
        </authorList>
    </citation>
    <scope>NUCLEOTIDE SEQUENCE [LARGE SCALE GENOMIC DNA]</scope>
    <source>
        <strain evidence="2 3">JCM 6370</strain>
    </source>
</reference>
<gene>
    <name evidence="2" type="ORF">MPUL_43160</name>
</gene>
<protein>
    <submittedName>
        <fullName evidence="2">Uncharacterized protein</fullName>
    </submittedName>
</protein>
<name>A0A7I7UP43_MYCPV</name>
<keyword evidence="3" id="KW-1185">Reference proteome</keyword>
<organism evidence="2 3">
    <name type="scientific">Mycolicibacterium pulveris</name>
    <name type="common">Mycobacterium pulveris</name>
    <dbReference type="NCBI Taxonomy" id="36813"/>
    <lineage>
        <taxon>Bacteria</taxon>
        <taxon>Bacillati</taxon>
        <taxon>Actinomycetota</taxon>
        <taxon>Actinomycetes</taxon>
        <taxon>Mycobacteriales</taxon>
        <taxon>Mycobacteriaceae</taxon>
        <taxon>Mycolicibacterium</taxon>
    </lineage>
</organism>
<dbReference type="EMBL" id="AP022599">
    <property type="protein sequence ID" value="BBY83158.1"/>
    <property type="molecule type" value="Genomic_DNA"/>
</dbReference>
<dbReference type="AlphaFoldDB" id="A0A7I7UP43"/>
<dbReference type="Proteomes" id="UP000467252">
    <property type="component" value="Chromosome"/>
</dbReference>
<evidence type="ECO:0000313" key="3">
    <source>
        <dbReference type="Proteomes" id="UP000467252"/>
    </source>
</evidence>
<accession>A0A7I7UP43</accession>
<evidence type="ECO:0000256" key="1">
    <source>
        <dbReference type="SAM" id="MobiDB-lite"/>
    </source>
</evidence>